<feature type="compositionally biased region" description="Basic residues" evidence="1">
    <location>
        <begin position="169"/>
        <end position="181"/>
    </location>
</feature>
<feature type="compositionally biased region" description="Basic and acidic residues" evidence="1">
    <location>
        <begin position="186"/>
        <end position="203"/>
    </location>
</feature>
<reference evidence="2" key="1">
    <citation type="journal article" date="2005" name="BMC Biol.">
        <title>The sequence of rice chromosomes 11 and 12, rich in disease resistance genes and recent gene duplications.</title>
        <authorList>
            <consortium name="The rice chromosomes 11 and 12 sequencing consortia"/>
        </authorList>
    </citation>
    <scope>NUCLEOTIDE SEQUENCE [LARGE SCALE GENOMIC DNA]</scope>
</reference>
<organism evidence="2">
    <name type="scientific">Oryza sativa subsp. japonica</name>
    <name type="common">Rice</name>
    <dbReference type="NCBI Taxonomy" id="39947"/>
    <lineage>
        <taxon>Eukaryota</taxon>
        <taxon>Viridiplantae</taxon>
        <taxon>Streptophyta</taxon>
        <taxon>Embryophyta</taxon>
        <taxon>Tracheophyta</taxon>
        <taxon>Spermatophyta</taxon>
        <taxon>Magnoliopsida</taxon>
        <taxon>Liliopsida</taxon>
        <taxon>Poales</taxon>
        <taxon>Poaceae</taxon>
        <taxon>BOP clade</taxon>
        <taxon>Oryzoideae</taxon>
        <taxon>Oryzeae</taxon>
        <taxon>Oryzinae</taxon>
        <taxon>Oryza</taxon>
        <taxon>Oryza sativa</taxon>
    </lineage>
</organism>
<feature type="region of interest" description="Disordered" evidence="1">
    <location>
        <begin position="166"/>
        <end position="203"/>
    </location>
</feature>
<reference evidence="2" key="3">
    <citation type="submission" date="2006-01" db="EMBL/GenBank/DDBJ databases">
        <authorList>
            <person name="Buell R."/>
        </authorList>
    </citation>
    <scope>NUCLEOTIDE SEQUENCE</scope>
</reference>
<name>Q2QW01_ORYSJ</name>
<dbReference type="EMBL" id="DP000011">
    <property type="protein sequence ID" value="ABA96734.2"/>
    <property type="molecule type" value="Genomic_DNA"/>
</dbReference>
<feature type="region of interest" description="Disordered" evidence="1">
    <location>
        <begin position="1"/>
        <end position="63"/>
    </location>
</feature>
<reference evidence="2" key="2">
    <citation type="submission" date="2005-04" db="EMBL/GenBank/DDBJ databases">
        <authorList>
            <person name="Buell C.R."/>
            <person name="Wing R.A."/>
            <person name="McCombie W.A."/>
            <person name="Ouyang S."/>
        </authorList>
    </citation>
    <scope>NUCLEOTIDE SEQUENCE</scope>
</reference>
<evidence type="ECO:0000256" key="1">
    <source>
        <dbReference type="SAM" id="MobiDB-lite"/>
    </source>
</evidence>
<feature type="compositionally biased region" description="Basic and acidic residues" evidence="1">
    <location>
        <begin position="11"/>
        <end position="27"/>
    </location>
</feature>
<protein>
    <submittedName>
        <fullName evidence="2">Uncharacterized protein</fullName>
    </submittedName>
</protein>
<evidence type="ECO:0000313" key="2">
    <source>
        <dbReference type="EMBL" id="ABA96734.2"/>
    </source>
</evidence>
<sequence>MELVVRRAPKSKGDGKGREGTLLEEQWRPWATGRMGNEDVGGEQRLTGGVSEATRTPSKEAEAVVEAEAVEVEERWAELVADAEVVGEEGEDQELRRDTDVEAVDFDHDDDDLMDDAAAETMPALAPRLCSTIAGGGIDRGAEVGLHRVDDVLAELHHVEGLVDDRSRSQRWRRRRVKHAKAAAADAHDVAAHDAERRRAGRQ</sequence>
<gene>
    <name evidence="2" type="ordered locus">LOC_Os12g11050</name>
</gene>
<accession>Q2QW01</accession>
<proteinExistence type="predicted"/>
<dbReference type="AlphaFoldDB" id="Q2QW01"/>